<gene>
    <name evidence="2" type="ORF">HCT48_04840</name>
</gene>
<dbReference type="AlphaFoldDB" id="A0A968GGR9"/>
<name>A0A968GGR9_9SPIO</name>
<evidence type="ECO:0008006" key="4">
    <source>
        <dbReference type="Google" id="ProtNLM"/>
    </source>
</evidence>
<feature type="chain" id="PRO_5037247685" description="DUF2059 domain-containing protein" evidence="1">
    <location>
        <begin position="24"/>
        <end position="191"/>
    </location>
</feature>
<organism evidence="2 3">
    <name type="scientific">Entomospira culicis</name>
    <dbReference type="NCBI Taxonomy" id="2719989"/>
    <lineage>
        <taxon>Bacteria</taxon>
        <taxon>Pseudomonadati</taxon>
        <taxon>Spirochaetota</taxon>
        <taxon>Spirochaetia</taxon>
        <taxon>Spirochaetales</taxon>
        <taxon>Spirochaetaceae</taxon>
        <taxon>Entomospira</taxon>
    </lineage>
</organism>
<evidence type="ECO:0000313" key="2">
    <source>
        <dbReference type="EMBL" id="NIZ69541.1"/>
    </source>
</evidence>
<comment type="caution">
    <text evidence="2">The sequence shown here is derived from an EMBL/GenBank/DDBJ whole genome shotgun (WGS) entry which is preliminary data.</text>
</comment>
<protein>
    <recommendedName>
        <fullName evidence="4">DUF2059 domain-containing protein</fullName>
    </recommendedName>
</protein>
<feature type="signal peptide" evidence="1">
    <location>
        <begin position="1"/>
        <end position="23"/>
    </location>
</feature>
<reference evidence="2" key="1">
    <citation type="submission" date="2020-03" db="EMBL/GenBank/DDBJ databases">
        <title>Spirochaetal bacteria isolated from arthropods constitute a novel genus Entomospira genus novum within the order Spirochaetales.</title>
        <authorList>
            <person name="Grana-Miraglia L."/>
            <person name="Sikutova S."/>
            <person name="Fingerle V."/>
            <person name="Sing A."/>
            <person name="Castillo-Ramirez S."/>
            <person name="Margos G."/>
            <person name="Rudolf I."/>
        </authorList>
    </citation>
    <scope>NUCLEOTIDE SEQUENCE</scope>
    <source>
        <strain evidence="2">BR149</strain>
    </source>
</reference>
<accession>A0A968GGR9</accession>
<proteinExistence type="predicted"/>
<keyword evidence="3" id="KW-1185">Reference proteome</keyword>
<keyword evidence="1" id="KW-0732">Signal</keyword>
<dbReference type="Proteomes" id="UP000778951">
    <property type="component" value="Unassembled WGS sequence"/>
</dbReference>
<evidence type="ECO:0000313" key="3">
    <source>
        <dbReference type="Proteomes" id="UP000778951"/>
    </source>
</evidence>
<evidence type="ECO:0000256" key="1">
    <source>
        <dbReference type="SAM" id="SignalP"/>
    </source>
</evidence>
<dbReference type="RefSeq" id="WP_167695628.1">
    <property type="nucleotide sequence ID" value="NZ_CP118181.1"/>
</dbReference>
<sequence length="191" mass="21780">MKKMRVLAFGLIASLLFVSNSWANSVQFELVSSVGNAFKREQKAKVPSLAFEQLMEIYAKMGQPSDFDDYVAPVITKNQDALLAAYETVFAKSELNKIKKLNMFKENTMQRDWMIAMSTSGLPLIKKMMDNAMYEETYRYMASIWGSEQFMKQRNNEIIDFYIQGVAFGAGVTDEAELQILRDTMRTALNG</sequence>
<dbReference type="EMBL" id="JAATLM010000001">
    <property type="protein sequence ID" value="NIZ69541.1"/>
    <property type="molecule type" value="Genomic_DNA"/>
</dbReference>